<dbReference type="Pfam" id="PF00096">
    <property type="entry name" value="zf-C2H2"/>
    <property type="match status" value="1"/>
</dbReference>
<keyword evidence="1" id="KW-0863">Zinc-finger</keyword>
<feature type="region of interest" description="Disordered" evidence="2">
    <location>
        <begin position="1331"/>
        <end position="1412"/>
    </location>
</feature>
<gene>
    <name evidence="4" type="ORF">GSOID_T00025353001</name>
</gene>
<feature type="domain" description="C2H2-type" evidence="3">
    <location>
        <begin position="1606"/>
        <end position="1625"/>
    </location>
</feature>
<feature type="compositionally biased region" description="Basic residues" evidence="2">
    <location>
        <begin position="1865"/>
        <end position="1875"/>
    </location>
</feature>
<dbReference type="PROSITE" id="PS00028">
    <property type="entry name" value="ZINC_FINGER_C2H2_1"/>
    <property type="match status" value="4"/>
</dbReference>
<evidence type="ECO:0000313" key="4">
    <source>
        <dbReference type="EMBL" id="CBY31448.1"/>
    </source>
</evidence>
<feature type="compositionally biased region" description="Low complexity" evidence="2">
    <location>
        <begin position="537"/>
        <end position="561"/>
    </location>
</feature>
<feature type="compositionally biased region" description="Polar residues" evidence="2">
    <location>
        <begin position="24"/>
        <end position="45"/>
    </location>
</feature>
<dbReference type="InterPro" id="IPR057356">
    <property type="entry name" value="Znf-C2H2_ZNF592"/>
</dbReference>
<feature type="compositionally biased region" description="Polar residues" evidence="2">
    <location>
        <begin position="576"/>
        <end position="596"/>
    </location>
</feature>
<feature type="compositionally biased region" description="Polar residues" evidence="2">
    <location>
        <begin position="796"/>
        <end position="806"/>
    </location>
</feature>
<dbReference type="PROSITE" id="PS50157">
    <property type="entry name" value="ZINC_FINGER_C2H2_2"/>
    <property type="match status" value="6"/>
</dbReference>
<dbReference type="Pfam" id="PF25412">
    <property type="entry name" value="zf-C2H2_ZNF592"/>
    <property type="match status" value="1"/>
</dbReference>
<name>E4Y748_OIKDI</name>
<proteinExistence type="predicted"/>
<feature type="compositionally biased region" description="Gly residues" evidence="2">
    <location>
        <begin position="62"/>
        <end position="74"/>
    </location>
</feature>
<feature type="compositionally biased region" description="Polar residues" evidence="2">
    <location>
        <begin position="603"/>
        <end position="629"/>
    </location>
</feature>
<feature type="region of interest" description="Disordered" evidence="2">
    <location>
        <begin position="481"/>
        <end position="768"/>
    </location>
</feature>
<feature type="region of interest" description="Disordered" evidence="2">
    <location>
        <begin position="1284"/>
        <end position="1303"/>
    </location>
</feature>
<dbReference type="SMART" id="SM00355">
    <property type="entry name" value="ZnF_C2H2"/>
    <property type="match status" value="13"/>
</dbReference>
<keyword evidence="1" id="KW-0479">Metal-binding</keyword>
<evidence type="ECO:0000259" key="3">
    <source>
        <dbReference type="PROSITE" id="PS50157"/>
    </source>
</evidence>
<dbReference type="SUPFAM" id="SSF57667">
    <property type="entry name" value="beta-beta-alpha zinc fingers"/>
    <property type="match status" value="3"/>
</dbReference>
<dbReference type="InterPro" id="IPR013087">
    <property type="entry name" value="Znf_C2H2_type"/>
</dbReference>
<feature type="compositionally biased region" description="Low complexity" evidence="2">
    <location>
        <begin position="1256"/>
        <end position="1270"/>
    </location>
</feature>
<organism evidence="4">
    <name type="scientific">Oikopleura dioica</name>
    <name type="common">Tunicate</name>
    <dbReference type="NCBI Taxonomy" id="34765"/>
    <lineage>
        <taxon>Eukaryota</taxon>
        <taxon>Metazoa</taxon>
        <taxon>Chordata</taxon>
        <taxon>Tunicata</taxon>
        <taxon>Appendicularia</taxon>
        <taxon>Copelata</taxon>
        <taxon>Oikopleuridae</taxon>
        <taxon>Oikopleura</taxon>
    </lineage>
</organism>
<dbReference type="GO" id="GO:0008270">
    <property type="term" value="F:zinc ion binding"/>
    <property type="evidence" value="ECO:0007669"/>
    <property type="project" value="UniProtKB-KW"/>
</dbReference>
<evidence type="ECO:0000256" key="1">
    <source>
        <dbReference type="PROSITE-ProRule" id="PRU00042"/>
    </source>
</evidence>
<feature type="compositionally biased region" description="Low complexity" evidence="2">
    <location>
        <begin position="743"/>
        <end position="762"/>
    </location>
</feature>
<dbReference type="InterPro" id="IPR045914">
    <property type="entry name" value="Zn532-like"/>
</dbReference>
<dbReference type="PANTHER" id="PTHR47222">
    <property type="entry name" value="ZINC FINGER PROTEIN 532-RELATED"/>
    <property type="match status" value="1"/>
</dbReference>
<dbReference type="PANTHER" id="PTHR47222:SF5">
    <property type="entry name" value="LOW QUALITY PROTEIN: ZINC FINGER PROTEIN 532-LIKE"/>
    <property type="match status" value="1"/>
</dbReference>
<feature type="compositionally biased region" description="Basic and acidic residues" evidence="2">
    <location>
        <begin position="1446"/>
        <end position="1463"/>
    </location>
</feature>
<feature type="compositionally biased region" description="Low complexity" evidence="2">
    <location>
        <begin position="680"/>
        <end position="691"/>
    </location>
</feature>
<feature type="region of interest" description="Disordered" evidence="2">
    <location>
        <begin position="88"/>
        <end position="115"/>
    </location>
</feature>
<feature type="region of interest" description="Disordered" evidence="2">
    <location>
        <begin position="1439"/>
        <end position="1481"/>
    </location>
</feature>
<feature type="compositionally biased region" description="Polar residues" evidence="2">
    <location>
        <begin position="257"/>
        <end position="268"/>
    </location>
</feature>
<feature type="compositionally biased region" description="Low complexity" evidence="2">
    <location>
        <begin position="709"/>
        <end position="731"/>
    </location>
</feature>
<feature type="compositionally biased region" description="Polar residues" evidence="2">
    <location>
        <begin position="1375"/>
        <end position="1389"/>
    </location>
</feature>
<dbReference type="Pfam" id="PF12874">
    <property type="entry name" value="zf-met"/>
    <property type="match status" value="1"/>
</dbReference>
<feature type="domain" description="C2H2-type" evidence="3">
    <location>
        <begin position="1516"/>
        <end position="1543"/>
    </location>
</feature>
<dbReference type="Proteomes" id="UP000011014">
    <property type="component" value="Unassembled WGS sequence"/>
</dbReference>
<accession>E4Y748</accession>
<reference evidence="4" key="1">
    <citation type="journal article" date="2010" name="Science">
        <title>Plasticity of animal genome architecture unmasked by rapid evolution of a pelagic tunicate.</title>
        <authorList>
            <person name="Denoeud F."/>
            <person name="Henriet S."/>
            <person name="Mungpakdee S."/>
            <person name="Aury J.M."/>
            <person name="Da Silva C."/>
            <person name="Brinkmann H."/>
            <person name="Mikhaleva J."/>
            <person name="Olsen L.C."/>
            <person name="Jubin C."/>
            <person name="Canestro C."/>
            <person name="Bouquet J.M."/>
            <person name="Danks G."/>
            <person name="Poulain J."/>
            <person name="Campsteijn C."/>
            <person name="Adamski M."/>
            <person name="Cross I."/>
            <person name="Yadetie F."/>
            <person name="Muffato M."/>
            <person name="Louis A."/>
            <person name="Butcher S."/>
            <person name="Tsagkogeorga G."/>
            <person name="Konrad A."/>
            <person name="Singh S."/>
            <person name="Jensen M.F."/>
            <person name="Cong E.H."/>
            <person name="Eikeseth-Otteraa H."/>
            <person name="Noel B."/>
            <person name="Anthouard V."/>
            <person name="Porcel B.M."/>
            <person name="Kachouri-Lafond R."/>
            <person name="Nishino A."/>
            <person name="Ugolini M."/>
            <person name="Chourrout P."/>
            <person name="Nishida H."/>
            <person name="Aasland R."/>
            <person name="Huzurbazar S."/>
            <person name="Westhof E."/>
            <person name="Delsuc F."/>
            <person name="Lehrach H."/>
            <person name="Reinhardt R."/>
            <person name="Weissenbach J."/>
            <person name="Roy S.W."/>
            <person name="Artiguenave F."/>
            <person name="Postlethwait J.H."/>
            <person name="Manak J.R."/>
            <person name="Thompson E.M."/>
            <person name="Jaillon O."/>
            <person name="Du Pasquier L."/>
            <person name="Boudinot P."/>
            <person name="Liberles D.A."/>
            <person name="Volff J.N."/>
            <person name="Philippe H."/>
            <person name="Lenhard B."/>
            <person name="Roest Crollius H."/>
            <person name="Wincker P."/>
            <person name="Chourrout D."/>
        </authorList>
    </citation>
    <scope>NUCLEOTIDE SEQUENCE [LARGE SCALE GENOMIC DNA]</scope>
</reference>
<feature type="compositionally biased region" description="Polar residues" evidence="2">
    <location>
        <begin position="481"/>
        <end position="517"/>
    </location>
</feature>
<feature type="region of interest" description="Disordered" evidence="2">
    <location>
        <begin position="1249"/>
        <end position="1270"/>
    </location>
</feature>
<feature type="region of interest" description="Disordered" evidence="2">
    <location>
        <begin position="24"/>
        <end position="75"/>
    </location>
</feature>
<evidence type="ECO:0000256" key="2">
    <source>
        <dbReference type="SAM" id="MobiDB-lite"/>
    </source>
</evidence>
<dbReference type="EMBL" id="FN654303">
    <property type="protein sequence ID" value="CBY31448.1"/>
    <property type="molecule type" value="Genomic_DNA"/>
</dbReference>
<protein>
    <recommendedName>
        <fullName evidence="3">C2H2-type domain-containing protein</fullName>
    </recommendedName>
</protein>
<feature type="compositionally biased region" description="Low complexity" evidence="2">
    <location>
        <begin position="419"/>
        <end position="438"/>
    </location>
</feature>
<dbReference type="Gene3D" id="3.30.160.60">
    <property type="entry name" value="Classic Zinc Finger"/>
    <property type="match status" value="4"/>
</dbReference>
<feature type="compositionally biased region" description="Polar residues" evidence="2">
    <location>
        <begin position="1928"/>
        <end position="1937"/>
    </location>
</feature>
<feature type="domain" description="C2H2-type" evidence="3">
    <location>
        <begin position="2015"/>
        <end position="2038"/>
    </location>
</feature>
<feature type="region of interest" description="Disordered" evidence="2">
    <location>
        <begin position="1851"/>
        <end position="1881"/>
    </location>
</feature>
<feature type="region of interest" description="Disordered" evidence="2">
    <location>
        <begin position="873"/>
        <end position="896"/>
    </location>
</feature>
<feature type="compositionally biased region" description="Basic residues" evidence="2">
    <location>
        <begin position="1332"/>
        <end position="1346"/>
    </location>
</feature>
<dbReference type="InterPro" id="IPR036236">
    <property type="entry name" value="Znf_C2H2_sf"/>
</dbReference>
<feature type="compositionally biased region" description="Polar residues" evidence="2">
    <location>
        <begin position="642"/>
        <end position="670"/>
    </location>
</feature>
<feature type="domain" description="C2H2-type" evidence="3">
    <location>
        <begin position="2068"/>
        <end position="2090"/>
    </location>
</feature>
<feature type="domain" description="C2H2-type" evidence="3">
    <location>
        <begin position="1790"/>
        <end position="1818"/>
    </location>
</feature>
<feature type="compositionally biased region" description="Basic and acidic residues" evidence="2">
    <location>
        <begin position="1471"/>
        <end position="1481"/>
    </location>
</feature>
<feature type="compositionally biased region" description="Polar residues" evidence="2">
    <location>
        <begin position="276"/>
        <end position="293"/>
    </location>
</feature>
<feature type="compositionally biased region" description="Polar residues" evidence="2">
    <location>
        <begin position="305"/>
        <end position="365"/>
    </location>
</feature>
<feature type="domain" description="C2H2-type" evidence="3">
    <location>
        <begin position="1985"/>
        <end position="2012"/>
    </location>
</feature>
<sequence length="2099" mass="231815">MESFNEDADGLFACLLEEPGADSSVNYEVQNDSKNQSQLGSNASFGYNDGYGQENQSQQDDIGGGGGDDGGGMSLGAQFLDLVASTIGDEAGFAQEPPAPKSAPMPSYVAPQPRSRPRQHFQQGQIVRPRQGDIVAPKIQPINRIAQPKSKVAKASPNVFIKTPNGGVPKRIIGTPVGAGIKIRRPGAAVPIAGPGVQKMQKPAFHVNSGPSVNIRPTEKAPSIPSMRDKGVRTMQQVRQISRPPPKTPQNDMDGFSTVTGNQYQSGPNRGANPNAGRNPNQYSNNQPRVASQNDEHWNPPLKDNSFNSQPANNAPIHRNNQFERSSGGPNRDNINQISQNRPHNAQRNNQSQFQPAQNINSQRGKAQIRHPVGPNRAQGQNMGIKQSGQPQNAQAPQTQSFDDWGSPSPEPAQHQIVNPNQRQRNPTPNSRNPQIGQIGPGGPAQQTMNNRRINQNMPQQQKQQQLTAEQSWDRAIVSTQSPNAVSNQKRPSLPGQNHNNPQQRYTNSPMNQSSNLGPYESEPISPLTSNQSPYGSSQNSSQPIQSQQMPVGRNQNQQNNSRMRPDQPQKAQFRGTPNSMDPSFNPISPQDQTRMQNNQNQPSNSMHQRAPSLGNSGIQVAQNGNKFQSGGPGQPGMNATPKPNQSLPCQFPGQHQTPHQQKIPQNQRRQSAENRSNDDLSSFLDFSNFNQDPAQVKAPAKAPTPMASSTQNQLSQHQQQPQSQALNQSTYGPAAGRIPHKSQIPSSLSAPSQSVAVPPSSTIRTSLPMSLSQNIPQFHSTSAPVSTFPPKAASQPIQQTSSMPSQMQNLNMPADMNRTAQPRHPLPQQKLRQSPVATVDKTVGQIQPGAPQQPGIGNDNILNDWFSSIMTDNNKTQQGKSGAAPVAPPPPKPRSSLLNITPNMSKSQAPSSMTLPAGPGYSANNMLHNLKQEPIDTSYMNQAAAMPVEMQKSPASMPVAQVAKPTGFLPGAIPSVNTTMPQPYAGHQPSVISSMSGNPVIPNSSIMQSMLTQSAVTSTVASSKPASVITSLQEKPPVVLTPVDPKKSVITSSNLQANAKTSVKFGMQKGFHALTSGLQSAMASAGHPTMTPPNITDLVRMGVPMESITPQMISALMGVHRDPYGRPMDNYLGPMMQAEMTKSMAPGMPGVLPGSLAAQAVPEQADKAGQKPPALSSGGLMNALSQTISKQNTKDTKAKNILEEVKNQKILEIENKKKKKTFEEVGAKIAKPRSIDDTPIVDLLRAVPGPKKDASTPVKAPVPTAAPVTPSAFNWKKKMASSASTAPEIAAATPKTSSSSVIMSNPNLQKQELLNNTTSLSEVVAAELKDKNKKKKKKERIRRKTKDSDEELSFPQKKSLPPDPGYIPKVRITTYRSLTGNTMHQSHQFKPGDEKPQKSRGRRAKKNLESGSVDLSEMYSWERNYEEKRRKRRRAMIGLPEEDELPQKESRLEEPVKEDKPIEPSSIQIEDDKPTPDKENQEFSSLIYSTAPIPRRVLPKPPARLHLDDLMKKTYKCEECNDEFLFEKSLKHHYDRESILIHIHCMVCNLQQVFKNKCQLLRHAREHSLSGKPMKFVRPKIMPLTLSMCQNIKTAPLDKNTKYAKSCSECGKRFATRIGLQEHMCEKLDKTECDVCHTVLPNMCAYQAHCRIHNDMGGNSFVCPECGENFGSDELEFRKHIKLHCAHTSKIQGFRCPNTRKVFSRAEHLRAHWQNHCLIKFHKCSVCPIAFRGQKSIRNHQQEKHPKTNMLYKSIFQCPHCDTLFEDRDSPNVAKHLMEHTKNHSYTVYHCLVCPEVFEHPSELMEHMLADHNLSEYKTPAAELESALEFARTNYLNSKNGNVDNHNKIFTDEELSDEEESLPKRGRRKDRWRARSPDPIPGTPRRTYICSICGFSSSVLAKLQRHIKNSHNVSHVTADMIRTKVSQTPALTASQSRGKETSKLPPMGGNVLMTPQGPIPMRNMRKEPTQEELAQEEPPLPDVYKCAKCDFQHRSREDFQRHIKIHLSANSEDKQCTECGQSFASLSALEKHLFMSHKIVSIHQLDRIDRSFREPMAPKSLKSSATFSCKACHKSFNSEVVLKQHEKQHGLHFIKSLK</sequence>
<feature type="region of interest" description="Disordered" evidence="2">
    <location>
        <begin position="1928"/>
        <end position="1963"/>
    </location>
</feature>
<feature type="region of interest" description="Disordered" evidence="2">
    <location>
        <begin position="202"/>
        <end position="450"/>
    </location>
</feature>
<feature type="region of interest" description="Disordered" evidence="2">
    <location>
        <begin position="782"/>
        <end position="806"/>
    </location>
</feature>
<keyword evidence="1" id="KW-0862">Zinc</keyword>
<feature type="compositionally biased region" description="Polar residues" evidence="2">
    <location>
        <begin position="527"/>
        <end position="536"/>
    </location>
</feature>
<feature type="compositionally biased region" description="Polar residues" evidence="2">
    <location>
        <begin position="378"/>
        <end position="402"/>
    </location>
</feature>